<protein>
    <submittedName>
        <fullName evidence="1">272_t:CDS:1</fullName>
    </submittedName>
</protein>
<accession>A0ACA9NHG7</accession>
<evidence type="ECO:0000313" key="2">
    <source>
        <dbReference type="Proteomes" id="UP000789366"/>
    </source>
</evidence>
<keyword evidence="2" id="KW-1185">Reference proteome</keyword>
<dbReference type="EMBL" id="CAJVPW010014946">
    <property type="protein sequence ID" value="CAG8657762.1"/>
    <property type="molecule type" value="Genomic_DNA"/>
</dbReference>
<name>A0ACA9NHG7_9GLOM</name>
<dbReference type="Proteomes" id="UP000789366">
    <property type="component" value="Unassembled WGS sequence"/>
</dbReference>
<reference evidence="1" key="1">
    <citation type="submission" date="2021-06" db="EMBL/GenBank/DDBJ databases">
        <authorList>
            <person name="Kallberg Y."/>
            <person name="Tangrot J."/>
            <person name="Rosling A."/>
        </authorList>
    </citation>
    <scope>NUCLEOTIDE SEQUENCE</scope>
    <source>
        <strain evidence="1">28 12/20/2015</strain>
    </source>
</reference>
<evidence type="ECO:0000313" key="1">
    <source>
        <dbReference type="EMBL" id="CAG8657762.1"/>
    </source>
</evidence>
<gene>
    <name evidence="1" type="ORF">SPELUC_LOCUS9153</name>
</gene>
<feature type="non-terminal residue" evidence="1">
    <location>
        <position position="1"/>
    </location>
</feature>
<proteinExistence type="predicted"/>
<sequence>TVERHWPGTDFFKMVRLVVTTPAEFTENTKIIMRQCIYDANLINNNDTLNLQFATELVQLILTVRKLLNSNQLSKTTERSGGFFGSTYVNKNFVKYLENKVGKYQISNLQEKDYHQYHYMIQKFCENESKYLQSKIKQTFGNIYKIATSPNPVATVVCGAVQYGLDMNNIKTRVLKWTYGIKFIQNFKRVLTRHHKCEHEIILFTKLSIGYCDEPEVKVLAEFDIELPNIHLGIDRLVSVNLCFGKMEMMVTVKNVSNRDI</sequence>
<organism evidence="1 2">
    <name type="scientific">Cetraspora pellucida</name>
    <dbReference type="NCBI Taxonomy" id="1433469"/>
    <lineage>
        <taxon>Eukaryota</taxon>
        <taxon>Fungi</taxon>
        <taxon>Fungi incertae sedis</taxon>
        <taxon>Mucoromycota</taxon>
        <taxon>Glomeromycotina</taxon>
        <taxon>Glomeromycetes</taxon>
        <taxon>Diversisporales</taxon>
        <taxon>Gigasporaceae</taxon>
        <taxon>Cetraspora</taxon>
    </lineage>
</organism>
<comment type="caution">
    <text evidence="1">The sequence shown here is derived from an EMBL/GenBank/DDBJ whole genome shotgun (WGS) entry which is preliminary data.</text>
</comment>